<dbReference type="Proteomes" id="UP001597181">
    <property type="component" value="Unassembled WGS sequence"/>
</dbReference>
<feature type="signal peptide" evidence="1">
    <location>
        <begin position="1"/>
        <end position="32"/>
    </location>
</feature>
<dbReference type="RefSeq" id="WP_343960096.1">
    <property type="nucleotide sequence ID" value="NZ_BAAAKZ010000005.1"/>
</dbReference>
<name>A0ABW3TTG5_9MICO</name>
<sequence>MTARHNPATQTVRAVGAMFGACVLALSLAGCADSGADRVRAVLARDATSADSPPPEIDAKNVSPGSFRLVGADSAGTEYYLGTHVGEGVCLLVYPVAEGWTLGCGAAEGLSVGAGATTAWVGAADLSGMTATENLAETVYIRQG</sequence>
<proteinExistence type="predicted"/>
<evidence type="ECO:0008006" key="4">
    <source>
        <dbReference type="Google" id="ProtNLM"/>
    </source>
</evidence>
<gene>
    <name evidence="2" type="ORF">ACFQ3U_16600</name>
</gene>
<evidence type="ECO:0000256" key="1">
    <source>
        <dbReference type="SAM" id="SignalP"/>
    </source>
</evidence>
<dbReference type="EMBL" id="JBHTLY010000020">
    <property type="protein sequence ID" value="MFD1203514.1"/>
    <property type="molecule type" value="Genomic_DNA"/>
</dbReference>
<feature type="chain" id="PRO_5046125877" description="Lipoprotein" evidence="1">
    <location>
        <begin position="33"/>
        <end position="144"/>
    </location>
</feature>
<keyword evidence="1" id="KW-0732">Signal</keyword>
<keyword evidence="3" id="KW-1185">Reference proteome</keyword>
<dbReference type="PROSITE" id="PS51257">
    <property type="entry name" value="PROKAR_LIPOPROTEIN"/>
    <property type="match status" value="1"/>
</dbReference>
<protein>
    <recommendedName>
        <fullName evidence="4">Lipoprotein</fullName>
    </recommendedName>
</protein>
<accession>A0ABW3TTG5</accession>
<organism evidence="2 3">
    <name type="scientific">Leucobacter albus</name>
    <dbReference type="NCBI Taxonomy" id="272210"/>
    <lineage>
        <taxon>Bacteria</taxon>
        <taxon>Bacillati</taxon>
        <taxon>Actinomycetota</taxon>
        <taxon>Actinomycetes</taxon>
        <taxon>Micrococcales</taxon>
        <taxon>Microbacteriaceae</taxon>
        <taxon>Leucobacter</taxon>
    </lineage>
</organism>
<evidence type="ECO:0000313" key="2">
    <source>
        <dbReference type="EMBL" id="MFD1203514.1"/>
    </source>
</evidence>
<comment type="caution">
    <text evidence="2">The sequence shown here is derived from an EMBL/GenBank/DDBJ whole genome shotgun (WGS) entry which is preliminary data.</text>
</comment>
<evidence type="ECO:0000313" key="3">
    <source>
        <dbReference type="Proteomes" id="UP001597181"/>
    </source>
</evidence>
<reference evidence="3" key="1">
    <citation type="journal article" date="2019" name="Int. J. Syst. Evol. Microbiol.">
        <title>The Global Catalogue of Microorganisms (GCM) 10K type strain sequencing project: providing services to taxonomists for standard genome sequencing and annotation.</title>
        <authorList>
            <consortium name="The Broad Institute Genomics Platform"/>
            <consortium name="The Broad Institute Genome Sequencing Center for Infectious Disease"/>
            <person name="Wu L."/>
            <person name="Ma J."/>
        </authorList>
    </citation>
    <scope>NUCLEOTIDE SEQUENCE [LARGE SCALE GENOMIC DNA]</scope>
    <source>
        <strain evidence="3">CCUG 50213</strain>
    </source>
</reference>